<keyword evidence="4 11" id="KW-0812">Transmembrane</keyword>
<gene>
    <name evidence="12" type="primary">ND4L</name>
</gene>
<evidence type="ECO:0000256" key="4">
    <source>
        <dbReference type="ARBA" id="ARBA00022692"/>
    </source>
</evidence>
<keyword evidence="8 11" id="KW-0472">Membrane</keyword>
<dbReference type="Pfam" id="PF00420">
    <property type="entry name" value="Oxidored_q2"/>
    <property type="match status" value="1"/>
</dbReference>
<feature type="transmembrane region" description="Helical" evidence="11">
    <location>
        <begin position="23"/>
        <end position="48"/>
    </location>
</feature>
<evidence type="ECO:0000256" key="10">
    <source>
        <dbReference type="ARBA" id="ARBA00049551"/>
    </source>
</evidence>
<dbReference type="GO" id="GO:0016020">
    <property type="term" value="C:membrane"/>
    <property type="evidence" value="ECO:0007669"/>
    <property type="project" value="UniProtKB-SubCell"/>
</dbReference>
<protein>
    <recommendedName>
        <fullName evidence="3">NADH-ubiquinone oxidoreductase chain 4L</fullName>
    </recommendedName>
    <alternativeName>
        <fullName evidence="9">NADH dehydrogenase subunit 4L</fullName>
    </alternativeName>
</protein>
<evidence type="ECO:0000256" key="3">
    <source>
        <dbReference type="ARBA" id="ARBA00016612"/>
    </source>
</evidence>
<comment type="similarity">
    <text evidence="2">Belongs to the complex I subunit 4L family.</text>
</comment>
<dbReference type="GeneID" id="14050005"/>
<proteinExistence type="inferred from homology"/>
<dbReference type="CTD" id="4539"/>
<evidence type="ECO:0000313" key="12">
    <source>
        <dbReference type="EMBL" id="AFV32074.1"/>
    </source>
</evidence>
<keyword evidence="6 11" id="KW-1133">Transmembrane helix</keyword>
<organism evidence="12">
    <name type="scientific">Argas africolumbae</name>
    <name type="common">Soft tick</name>
    <dbReference type="NCBI Taxonomy" id="1210872"/>
    <lineage>
        <taxon>Eukaryota</taxon>
        <taxon>Metazoa</taxon>
        <taxon>Ecdysozoa</taxon>
        <taxon>Arthropoda</taxon>
        <taxon>Chelicerata</taxon>
        <taxon>Arachnida</taxon>
        <taxon>Acari</taxon>
        <taxon>Parasitiformes</taxon>
        <taxon>Ixodida</taxon>
        <taxon>Ixodoidea</taxon>
        <taxon>Argasidae</taxon>
        <taxon>Argasinae</taxon>
        <taxon>Argas</taxon>
    </lineage>
</organism>
<evidence type="ECO:0000256" key="6">
    <source>
        <dbReference type="ARBA" id="ARBA00022989"/>
    </source>
</evidence>
<accession>K7QMB6</accession>
<keyword evidence="12" id="KW-0496">Mitochondrion</keyword>
<evidence type="ECO:0000256" key="11">
    <source>
        <dbReference type="SAM" id="Phobius"/>
    </source>
</evidence>
<keyword evidence="5" id="KW-1278">Translocase</keyword>
<comment type="catalytic activity">
    <reaction evidence="10">
        <text>a ubiquinone + NADH + 5 H(+)(in) = a ubiquinol + NAD(+) + 4 H(+)(out)</text>
        <dbReference type="Rhea" id="RHEA:29091"/>
        <dbReference type="Rhea" id="RHEA-COMP:9565"/>
        <dbReference type="Rhea" id="RHEA-COMP:9566"/>
        <dbReference type="ChEBI" id="CHEBI:15378"/>
        <dbReference type="ChEBI" id="CHEBI:16389"/>
        <dbReference type="ChEBI" id="CHEBI:17976"/>
        <dbReference type="ChEBI" id="CHEBI:57540"/>
        <dbReference type="ChEBI" id="CHEBI:57945"/>
        <dbReference type="EC" id="7.1.1.2"/>
    </reaction>
</comment>
<feature type="transmembrane region" description="Helical" evidence="11">
    <location>
        <begin position="54"/>
        <end position="79"/>
    </location>
</feature>
<dbReference type="GO" id="GO:0008137">
    <property type="term" value="F:NADH dehydrogenase (ubiquinone) activity"/>
    <property type="evidence" value="ECO:0007669"/>
    <property type="project" value="UniProtKB-EC"/>
</dbReference>
<reference evidence="12" key="1">
    <citation type="submission" date="2012-02" db="EMBL/GenBank/DDBJ databases">
        <title>Mitochondrial genome for Argas africolumbae.</title>
        <authorList>
            <person name="Mans B.J."/>
            <person name="de Klerk D.G."/>
            <person name="Pienaar R."/>
            <person name="de Castro M."/>
            <person name="Latif A.A."/>
        </authorList>
    </citation>
    <scope>NUCLEOTIDE SEQUENCE</scope>
</reference>
<evidence type="ECO:0000256" key="1">
    <source>
        <dbReference type="ARBA" id="ARBA00004141"/>
    </source>
</evidence>
<geneLocation type="mitochondrion" evidence="12"/>
<keyword evidence="7" id="KW-0520">NAD</keyword>
<evidence type="ECO:0000256" key="7">
    <source>
        <dbReference type="ARBA" id="ARBA00023027"/>
    </source>
</evidence>
<dbReference type="AlphaFoldDB" id="K7QMB6"/>
<evidence type="ECO:0000256" key="9">
    <source>
        <dbReference type="ARBA" id="ARBA00031586"/>
    </source>
</evidence>
<evidence type="ECO:0000256" key="2">
    <source>
        <dbReference type="ARBA" id="ARBA00010519"/>
    </source>
</evidence>
<evidence type="ECO:0000256" key="5">
    <source>
        <dbReference type="ARBA" id="ARBA00022967"/>
    </source>
</evidence>
<comment type="subcellular location">
    <subcellularLocation>
        <location evidence="1">Membrane</location>
        <topology evidence="1">Multi-pass membrane protein</topology>
    </subcellularLocation>
</comment>
<sequence>MVIMSLVSFLFGFLSFLINHKHLLMLLLCFEFMYLCTFILLALVVGLSGMFLNVILYLIIVVCEASLGLSILVVAVFFYGNDSINSMSFLKC</sequence>
<dbReference type="EMBL" id="JQ665720">
    <property type="protein sequence ID" value="AFV32074.1"/>
    <property type="molecule type" value="Genomic_DNA"/>
</dbReference>
<name>K7QMB6_ARGAF</name>
<dbReference type="InterPro" id="IPR039428">
    <property type="entry name" value="NUOK/Mnh_C1-like"/>
</dbReference>
<evidence type="ECO:0000256" key="8">
    <source>
        <dbReference type="ARBA" id="ARBA00023136"/>
    </source>
</evidence>
<dbReference type="RefSeq" id="YP_007026377.1">
    <property type="nucleotide sequence ID" value="NC_019642.1"/>
</dbReference>
<dbReference type="Gene3D" id="1.10.287.3510">
    <property type="match status" value="1"/>
</dbReference>